<sequence>MLRNIKISSLLFLLLAVFACSDDDVQPLFEQDSDTRVNLLLESYRETLINSEFGWKTVYQPGSNFGGNNIYLNFNEDNTVDIVSDVLGGQNDLETTFRVGISQFPELVFENYTTFHALFEAQNFSLGAEFEFIFEEVNDNQIIFRSKTDISDPTEIIFEKASAQDQEIIENLRDFYSQLEDENNTFRFIRNLVVLNEANEILYNRTFTYFDDLERTAGVTNFDAATGSISTETLPIAVTDEGFRFLQPLTLGDLSITTFVYDQDFGTYTSTDSGVTTIIGYDLAPVATEIIPELASADVNSFGVDFSTYSYFDESFGSTFLSQTSENFINLAKVSDLYRVDMVLDDPFFSNQSYFIFNMNDGSFNFATFTREVIANERVVFTFSEFFGDPDGLINIFALLFSADGFYMTQTNESQFSSNPSYKFTSVAAPNLNFSVYGI</sequence>
<dbReference type="Pfam" id="PF14135">
    <property type="entry name" value="DUF4302"/>
    <property type="match status" value="1"/>
</dbReference>
<keyword evidence="1" id="KW-0732">Signal</keyword>
<feature type="signal peptide" evidence="1">
    <location>
        <begin position="1"/>
        <end position="21"/>
    </location>
</feature>
<organism evidence="2 3">
    <name type="scientific">Aquimarina rubra</name>
    <dbReference type="NCBI Taxonomy" id="1920033"/>
    <lineage>
        <taxon>Bacteria</taxon>
        <taxon>Pseudomonadati</taxon>
        <taxon>Bacteroidota</taxon>
        <taxon>Flavobacteriia</taxon>
        <taxon>Flavobacteriales</taxon>
        <taxon>Flavobacteriaceae</taxon>
        <taxon>Aquimarina</taxon>
    </lineage>
</organism>
<dbReference type="InterPro" id="IPR025396">
    <property type="entry name" value="DUF4302"/>
</dbReference>
<dbReference type="PROSITE" id="PS51257">
    <property type="entry name" value="PROKAR_LIPOPROTEIN"/>
    <property type="match status" value="1"/>
</dbReference>
<dbReference type="Proteomes" id="UP001597319">
    <property type="component" value="Unassembled WGS sequence"/>
</dbReference>
<evidence type="ECO:0000313" key="3">
    <source>
        <dbReference type="Proteomes" id="UP001597319"/>
    </source>
</evidence>
<comment type="caution">
    <text evidence="2">The sequence shown here is derived from an EMBL/GenBank/DDBJ whole genome shotgun (WGS) entry which is preliminary data.</text>
</comment>
<reference evidence="3" key="1">
    <citation type="journal article" date="2019" name="Int. J. Syst. Evol. Microbiol.">
        <title>The Global Catalogue of Microorganisms (GCM) 10K type strain sequencing project: providing services to taxonomists for standard genome sequencing and annotation.</title>
        <authorList>
            <consortium name="The Broad Institute Genomics Platform"/>
            <consortium name="The Broad Institute Genome Sequencing Center for Infectious Disease"/>
            <person name="Wu L."/>
            <person name="Ma J."/>
        </authorList>
    </citation>
    <scope>NUCLEOTIDE SEQUENCE [LARGE SCALE GENOMIC DNA]</scope>
    <source>
        <strain evidence="3">KCTC 52274</strain>
    </source>
</reference>
<protein>
    <submittedName>
        <fullName evidence="2">DUF4302 domain-containing protein</fullName>
    </submittedName>
</protein>
<dbReference type="RefSeq" id="WP_378289026.1">
    <property type="nucleotide sequence ID" value="NZ_JBHULE010000002.1"/>
</dbReference>
<proteinExistence type="predicted"/>
<evidence type="ECO:0000313" key="2">
    <source>
        <dbReference type="EMBL" id="MFD2561375.1"/>
    </source>
</evidence>
<keyword evidence="3" id="KW-1185">Reference proteome</keyword>
<feature type="chain" id="PRO_5046244241" evidence="1">
    <location>
        <begin position="22"/>
        <end position="439"/>
    </location>
</feature>
<name>A0ABW5L8Z8_9FLAO</name>
<accession>A0ABW5L8Z8</accession>
<gene>
    <name evidence="2" type="ORF">ACFSR1_01760</name>
</gene>
<dbReference type="EMBL" id="JBHULE010000002">
    <property type="protein sequence ID" value="MFD2561375.1"/>
    <property type="molecule type" value="Genomic_DNA"/>
</dbReference>
<evidence type="ECO:0000256" key="1">
    <source>
        <dbReference type="SAM" id="SignalP"/>
    </source>
</evidence>